<dbReference type="STRING" id="595536.GCA_000178815_03312"/>
<dbReference type="SUPFAM" id="SSF53756">
    <property type="entry name" value="UDP-Glycosyltransferase/glycogen phosphorylase"/>
    <property type="match status" value="1"/>
</dbReference>
<evidence type="ECO:0000313" key="3">
    <source>
        <dbReference type="Proteomes" id="UP000230709"/>
    </source>
</evidence>
<gene>
    <name evidence="2" type="ORF">CQW49_09205</name>
</gene>
<dbReference type="AlphaFoldDB" id="A0A2D2CZ83"/>
<keyword evidence="3" id="KW-1185">Reference proteome</keyword>
<dbReference type="GO" id="GO:0016757">
    <property type="term" value="F:glycosyltransferase activity"/>
    <property type="evidence" value="ECO:0007669"/>
    <property type="project" value="InterPro"/>
</dbReference>
<dbReference type="CDD" id="cd03801">
    <property type="entry name" value="GT4_PimA-like"/>
    <property type="match status" value="1"/>
</dbReference>
<dbReference type="Pfam" id="PF00534">
    <property type="entry name" value="Glycos_transf_1"/>
    <property type="match status" value="1"/>
</dbReference>
<dbReference type="PANTHER" id="PTHR12526">
    <property type="entry name" value="GLYCOSYLTRANSFERASE"/>
    <property type="match status" value="1"/>
</dbReference>
<evidence type="ECO:0000259" key="1">
    <source>
        <dbReference type="Pfam" id="PF00534"/>
    </source>
</evidence>
<name>A0A2D2CZ83_METT3</name>
<dbReference type="Gene3D" id="3.40.50.2000">
    <property type="entry name" value="Glycogen Phosphorylase B"/>
    <property type="match status" value="2"/>
</dbReference>
<protein>
    <submittedName>
        <fullName evidence="2">Glycosyltransferase family 1 protein</fullName>
    </submittedName>
</protein>
<sequence length="572" mass="62743">MCDLDILLPMEPLQMTVSHPSAKPRLLIATDDAAAGGTAQVAYQMAAALVGEFDISFAGRRNAANACALDELTRRGVAFIAHEIDEGAPWRNPLQSLHATDAALDLIAASEPDLLLTFDAAELISFAALKTAASRCGVPFVTVVNILLENIEQRVGPTFHRLVAGLADAEAIVFACEAHRRRFASLFPDHPAPSHVIVNCRPDRFFEQRDPLARERLRRELHLPAVAFLCLTTARIEPHKGQALIVRALASLRRRGLGDNARLVFAGGGTEPHLRALRREIARHELEDRVLTLGPRADVVDLLDASDMFILPSKSEATSLSVIEAMAKGVPVVATGVDGLLELIDESCAIMLPLAEEEAVPAIAEAIERLSRDEPLRLRLAEAGRDRADGFRIERAAARYASLLREIVERRPGKAERRYERSSIARGDTIDFADPARAWNVLREGWSFSEAEGVWSSGASSSLLLRTDARKGEMLRIEFELSAFLSPACPAQESYVFADDEPIAFWRLATPGWQKRSIEVEVADDCGRLRLRFEHMRAAAPAALGETDDSRVLALFLRRLCVAEAKAQSRVA</sequence>
<keyword evidence="2" id="KW-0808">Transferase</keyword>
<proteinExistence type="predicted"/>
<dbReference type="KEGG" id="mtw:CQW49_09205"/>
<dbReference type="EMBL" id="CP023737">
    <property type="protein sequence ID" value="ATQ68047.1"/>
    <property type="molecule type" value="Genomic_DNA"/>
</dbReference>
<reference evidence="3" key="1">
    <citation type="submission" date="2017-10" db="EMBL/GenBank/DDBJ databases">
        <title>Completed PacBio SMRT sequence of Methylosinus trichosporium OB3b reveals presence of a third large plasmid.</title>
        <authorList>
            <person name="Charles T.C."/>
            <person name="Lynch M.D.J."/>
            <person name="Heil J.R."/>
            <person name="Cheng J."/>
        </authorList>
    </citation>
    <scope>NUCLEOTIDE SEQUENCE [LARGE SCALE GENOMIC DNA]</scope>
    <source>
        <strain evidence="3">OB3b</strain>
    </source>
</reference>
<dbReference type="Proteomes" id="UP000230709">
    <property type="component" value="Chromosome"/>
</dbReference>
<dbReference type="InterPro" id="IPR001296">
    <property type="entry name" value="Glyco_trans_1"/>
</dbReference>
<evidence type="ECO:0000313" key="2">
    <source>
        <dbReference type="EMBL" id="ATQ68047.1"/>
    </source>
</evidence>
<organism evidence="2 3">
    <name type="scientific">Methylosinus trichosporium (strain ATCC 35070 / NCIMB 11131 / UNIQEM 75 / OB3b)</name>
    <dbReference type="NCBI Taxonomy" id="595536"/>
    <lineage>
        <taxon>Bacteria</taxon>
        <taxon>Pseudomonadati</taxon>
        <taxon>Pseudomonadota</taxon>
        <taxon>Alphaproteobacteria</taxon>
        <taxon>Hyphomicrobiales</taxon>
        <taxon>Methylocystaceae</taxon>
        <taxon>Methylosinus</taxon>
    </lineage>
</organism>
<feature type="domain" description="Glycosyl transferase family 1" evidence="1">
    <location>
        <begin position="215"/>
        <end position="386"/>
    </location>
</feature>
<accession>A0A2D2CZ83</accession>